<organism evidence="9 10">
    <name type="scientific">Coprinellus micaceus</name>
    <name type="common">Glistening ink-cap mushroom</name>
    <name type="synonym">Coprinus micaceus</name>
    <dbReference type="NCBI Taxonomy" id="71717"/>
    <lineage>
        <taxon>Eukaryota</taxon>
        <taxon>Fungi</taxon>
        <taxon>Dikarya</taxon>
        <taxon>Basidiomycota</taxon>
        <taxon>Agaricomycotina</taxon>
        <taxon>Agaricomycetes</taxon>
        <taxon>Agaricomycetidae</taxon>
        <taxon>Agaricales</taxon>
        <taxon>Agaricineae</taxon>
        <taxon>Psathyrellaceae</taxon>
        <taxon>Coprinellus</taxon>
    </lineage>
</organism>
<comment type="caution">
    <text evidence="9">The sequence shown here is derived from an EMBL/GenBank/DDBJ whole genome shotgun (WGS) entry which is preliminary data.</text>
</comment>
<dbReference type="GO" id="GO:0009378">
    <property type="term" value="F:four-way junction helicase activity"/>
    <property type="evidence" value="ECO:0007669"/>
    <property type="project" value="TreeGrafter"/>
</dbReference>
<evidence type="ECO:0000313" key="9">
    <source>
        <dbReference type="EMBL" id="TEB22193.1"/>
    </source>
</evidence>
<feature type="domain" description="Helicase C-terminal" evidence="8">
    <location>
        <begin position="1257"/>
        <end position="1405"/>
    </location>
</feature>
<name>A0A4Y7SJZ4_COPMI</name>
<comment type="catalytic activity">
    <reaction evidence="4">
        <text>Couples ATP hydrolysis with the unwinding of duplex DNA by translocating in the 3'-5' direction.</text>
        <dbReference type="EC" id="5.6.2.4"/>
    </reaction>
</comment>
<dbReference type="GO" id="GO:0043138">
    <property type="term" value="F:3'-5' DNA helicase activity"/>
    <property type="evidence" value="ECO:0007669"/>
    <property type="project" value="UniProtKB-EC"/>
</dbReference>
<evidence type="ECO:0000256" key="6">
    <source>
        <dbReference type="SAM" id="MobiDB-lite"/>
    </source>
</evidence>
<dbReference type="Proteomes" id="UP000298030">
    <property type="component" value="Unassembled WGS sequence"/>
</dbReference>
<dbReference type="GO" id="GO:0005524">
    <property type="term" value="F:ATP binding"/>
    <property type="evidence" value="ECO:0007669"/>
    <property type="project" value="UniProtKB-KW"/>
</dbReference>
<dbReference type="InterPro" id="IPR011545">
    <property type="entry name" value="DEAD/DEAH_box_helicase_dom"/>
</dbReference>
<dbReference type="OrthoDB" id="2507344at2759"/>
<feature type="compositionally biased region" description="Polar residues" evidence="6">
    <location>
        <begin position="1791"/>
        <end position="1825"/>
    </location>
</feature>
<proteinExistence type="inferred from homology"/>
<keyword evidence="3" id="KW-0067">ATP-binding</keyword>
<evidence type="ECO:0000256" key="1">
    <source>
        <dbReference type="ARBA" id="ARBA00005446"/>
    </source>
</evidence>
<dbReference type="InterPro" id="IPR014001">
    <property type="entry name" value="Helicase_ATP-bd"/>
</dbReference>
<evidence type="ECO:0000256" key="3">
    <source>
        <dbReference type="ARBA" id="ARBA00022840"/>
    </source>
</evidence>
<dbReference type="PANTHER" id="PTHR13710">
    <property type="entry name" value="DNA HELICASE RECQ FAMILY MEMBER"/>
    <property type="match status" value="1"/>
</dbReference>
<evidence type="ECO:0000256" key="4">
    <source>
        <dbReference type="ARBA" id="ARBA00034617"/>
    </source>
</evidence>
<feature type="region of interest" description="Disordered" evidence="6">
    <location>
        <begin position="1767"/>
        <end position="1848"/>
    </location>
</feature>
<dbReference type="SMART" id="SM00487">
    <property type="entry name" value="DEXDc"/>
    <property type="match status" value="1"/>
</dbReference>
<feature type="region of interest" description="Disordered" evidence="6">
    <location>
        <begin position="1"/>
        <end position="22"/>
    </location>
</feature>
<keyword evidence="10" id="KW-1185">Reference proteome</keyword>
<evidence type="ECO:0000256" key="5">
    <source>
        <dbReference type="ARBA" id="ARBA00034808"/>
    </source>
</evidence>
<sequence length="2057" mass="230063">MKRAGSGKSADIPKKKTKPEQEPCEICGEPLQENIVKRHAKCVRNTVTIVSREGEQYTYYRDADKSFHCRNCEFTHAKRDEFKVHVEEMHLNRAPEEPIIEGGGDDDIVTDSGQRSVTPELTVPNDCLEYLKRHGLVIHENLLICIQCKSIVNHTKVRKHFINRHKELETAPSMQQDFNSRVLRFYRTLIADPLHPTQPLERNPYLETRFSYMRCLSCNHCYVSPDSYNQHNCLPEGKRGDAVLYDCQRFVSNTSSSWFPIKKRAPPPFDMRQATPLQLYLNSERDREDEPLDGSQIDEVRILHQFLQKEGWFRIVLDTRLSRKALMDYAHVTPKDPTLVKLGNLVYTFLLRVQDSTPNNTLRRMIGIRPATEHEVTMQRHHFNVSKPTLKKYARTLVGVLQLVRRTKDAGYPFPVHASLVKETEILFTKIHQSSESSLRASFNLDDNSSLGGLVLDEDGEPAEDYSHPDQDEETESSGGANECPLQKILFGILKKLYTLVPRSSHEATMHSPIMQYILLSSLRSEGAWGTITSVTQKIAGAAFVGRVTFAHLITELSTRESITTHDAFDTFKQYLLERSDAIMPNLYLLHRGLASISSAEQSGTILSSPSWDSDAVTIAERNLYFHEIGGMVEALEEEIESDLQGLLFDSKVHMEPFEGQIFDEPRKTTPRYCFVDDERNPWHKNKPLLHHILETPSLFRHFASLTPDGKGIDWHTGRISEWMKSAFQLQEKLMIAIVLTYGEPARSTELVTTLLRNYPGGSIRNFFTAFGTFFLRGSYNKTSFFTGKDKVMARAPLPSISRLFVQFLVYIRPLFSAWQRIIRPKMHHNSVYYLFCGLWRPLTSIDLSKALVRFTVKYLEVRIPPSLHRQIMAFITSRYRRAFPAGIVSTGTDEQLGHSQKMDRKHYGLDASIPGQMDHESLVLSLEVSGVFHRILCANTELLRLIASQQRNVQELAHELEAIRNPSDVASTPSTNVHPPPPLNPQHIAKAVSHHLAPILTQQIKERIERANAAIVHLFAPERVTSETTHILPSTIVNVHPSTIARLGEIFPGSENHGFSNVQQAQATQLAIEKERSFLLITPTGSGKTLPALIASKYHDAGQTTVWVLPLRSLQEQIAKHCASHGLSVGVYDIGLTPANTPKNLIVSVEKTEKEEFREYLHALCSADKLARIVLDEAHLILTHKSFRPVMDTLNWLGQKSIQIVLLTATLPVNLVGRLVGDLSLCAPITLRSTTERPNISINVTSVDSDTAVHNAVVSTYQKVQANTVKGRTLIFCRTVADARGYGTTLGIPHVDAGMDLDEVESILTRFRSGETLALACTSFLGVGLDVPEVTHVIHAGLPWNLLSYAQEAGRAGRDISLPKVWSHVIFNRNDLAKLDDDDFGSQAMKDFLMDCKTCRRIVPWTFLDGAALPCPMITPTTHLCDVCEAQSHSSLAPISLEQPVVLKSLPKGPCPPVLPPLPSTSKAIPAMAARVSQLQVGGQPILLSSIAYRAVAKFGKYFAVHCALCHYHGENDGHKFSDCPKVDHHAYSTWYTTIRRRQPEGHCFSCGIPKDIQYSLVNGARAYLHEWMVEGQAQCQFYDAFLPFIHIRNINQSLRESLVDFFRGIRPETDLDALITAAPPAADQRGTPPSTLNPKKHDLGPTSLFLSISRLPLVLVSISWYLVRANRYEAICVVNEVVVTLHSALHPLCFFRHPDGFFACPSASCRGKEDNADAYIAHLSECTPSNDSVSTDLSISNQQLMTPTRTNQLLLPTPNLTQRKITHTSESRQKNAAHPSGYQMKPLNASISAPSLRHQFNSAGSTPSTSRQPTPGPSASRQPTPGPSIPLKRRADEQLPQGPTPPYHGLNVPVVYAFLQALQNGKVCGPCLINHDFASASTHATGSCRHVNGDSGCWKWRGGKEEAFGIPFTSGIGLCFSCGLSKSVYISAVQSLHSAIFGTHCEWLDTSLPTVYAAGRNTTFLEYLSVSMGEDVMDFPTFDRFIKGKERTSADSFVNPTFYVLHEICRFYEEGAKEYGLDAPLFSSYEYQTALLQVDTEIMYPIIDVLSTLAF</sequence>
<keyword evidence="2" id="KW-0547">Nucleotide-binding</keyword>
<feature type="domain" description="Helicase ATP-binding" evidence="7">
    <location>
        <begin position="1070"/>
        <end position="1230"/>
    </location>
</feature>
<reference evidence="9 10" key="1">
    <citation type="journal article" date="2019" name="Nat. Ecol. Evol.">
        <title>Megaphylogeny resolves global patterns of mushroom evolution.</title>
        <authorList>
            <person name="Varga T."/>
            <person name="Krizsan K."/>
            <person name="Foldi C."/>
            <person name="Dima B."/>
            <person name="Sanchez-Garcia M."/>
            <person name="Sanchez-Ramirez S."/>
            <person name="Szollosi G.J."/>
            <person name="Szarkandi J.G."/>
            <person name="Papp V."/>
            <person name="Albert L."/>
            <person name="Andreopoulos W."/>
            <person name="Angelini C."/>
            <person name="Antonin V."/>
            <person name="Barry K.W."/>
            <person name="Bougher N.L."/>
            <person name="Buchanan P."/>
            <person name="Buyck B."/>
            <person name="Bense V."/>
            <person name="Catcheside P."/>
            <person name="Chovatia M."/>
            <person name="Cooper J."/>
            <person name="Damon W."/>
            <person name="Desjardin D."/>
            <person name="Finy P."/>
            <person name="Geml J."/>
            <person name="Haridas S."/>
            <person name="Hughes K."/>
            <person name="Justo A."/>
            <person name="Karasinski D."/>
            <person name="Kautmanova I."/>
            <person name="Kiss B."/>
            <person name="Kocsube S."/>
            <person name="Kotiranta H."/>
            <person name="LaButti K.M."/>
            <person name="Lechner B.E."/>
            <person name="Liimatainen K."/>
            <person name="Lipzen A."/>
            <person name="Lukacs Z."/>
            <person name="Mihaltcheva S."/>
            <person name="Morgado L.N."/>
            <person name="Niskanen T."/>
            <person name="Noordeloos M.E."/>
            <person name="Ohm R.A."/>
            <person name="Ortiz-Santana B."/>
            <person name="Ovrebo C."/>
            <person name="Racz N."/>
            <person name="Riley R."/>
            <person name="Savchenko A."/>
            <person name="Shiryaev A."/>
            <person name="Soop K."/>
            <person name="Spirin V."/>
            <person name="Szebenyi C."/>
            <person name="Tomsovsky M."/>
            <person name="Tulloss R.E."/>
            <person name="Uehling J."/>
            <person name="Grigoriev I.V."/>
            <person name="Vagvolgyi C."/>
            <person name="Papp T."/>
            <person name="Martin F.M."/>
            <person name="Miettinen O."/>
            <person name="Hibbett D.S."/>
            <person name="Nagy L.G."/>
        </authorList>
    </citation>
    <scope>NUCLEOTIDE SEQUENCE [LARGE SCALE GENOMIC DNA]</scope>
    <source>
        <strain evidence="9 10">FP101781</strain>
    </source>
</reference>
<evidence type="ECO:0000259" key="7">
    <source>
        <dbReference type="PROSITE" id="PS51192"/>
    </source>
</evidence>
<dbReference type="Pfam" id="PF00271">
    <property type="entry name" value="Helicase_C"/>
    <property type="match status" value="1"/>
</dbReference>
<protein>
    <recommendedName>
        <fullName evidence="5">DNA 3'-5' helicase</fullName>
        <ecNumber evidence="5">5.6.2.4</ecNumber>
    </recommendedName>
</protein>
<dbReference type="Pfam" id="PF00270">
    <property type="entry name" value="DEAD"/>
    <property type="match status" value="1"/>
</dbReference>
<dbReference type="InterPro" id="IPR027417">
    <property type="entry name" value="P-loop_NTPase"/>
</dbReference>
<comment type="similarity">
    <text evidence="1">Belongs to the helicase family. RecQ subfamily.</text>
</comment>
<dbReference type="STRING" id="71717.A0A4Y7SJZ4"/>
<evidence type="ECO:0000256" key="2">
    <source>
        <dbReference type="ARBA" id="ARBA00022741"/>
    </source>
</evidence>
<gene>
    <name evidence="9" type="ORF">FA13DRAFT_1716314</name>
</gene>
<accession>A0A4Y7SJZ4</accession>
<dbReference type="SUPFAM" id="SSF52540">
    <property type="entry name" value="P-loop containing nucleoside triphosphate hydrolases"/>
    <property type="match status" value="1"/>
</dbReference>
<dbReference type="GO" id="GO:0005737">
    <property type="term" value="C:cytoplasm"/>
    <property type="evidence" value="ECO:0007669"/>
    <property type="project" value="TreeGrafter"/>
</dbReference>
<dbReference type="EMBL" id="QPFP01000096">
    <property type="protein sequence ID" value="TEB22193.1"/>
    <property type="molecule type" value="Genomic_DNA"/>
</dbReference>
<dbReference type="Gene3D" id="3.40.50.300">
    <property type="entry name" value="P-loop containing nucleotide triphosphate hydrolases"/>
    <property type="match status" value="2"/>
</dbReference>
<dbReference type="PROSITE" id="PS51192">
    <property type="entry name" value="HELICASE_ATP_BIND_1"/>
    <property type="match status" value="1"/>
</dbReference>
<dbReference type="InterPro" id="IPR001650">
    <property type="entry name" value="Helicase_C-like"/>
</dbReference>
<feature type="compositionally biased region" description="Basic and acidic residues" evidence="6">
    <location>
        <begin position="11"/>
        <end position="21"/>
    </location>
</feature>
<dbReference type="EC" id="5.6.2.4" evidence="5"/>
<feature type="region of interest" description="Disordered" evidence="6">
    <location>
        <begin position="454"/>
        <end position="482"/>
    </location>
</feature>
<dbReference type="PANTHER" id="PTHR13710:SF154">
    <property type="entry name" value="RECQ HELICASE, PUTATIVE (AFU_ORTHOLOGUE AFUA_6G14720)-RELATED"/>
    <property type="match status" value="1"/>
</dbReference>
<evidence type="ECO:0000313" key="10">
    <source>
        <dbReference type="Proteomes" id="UP000298030"/>
    </source>
</evidence>
<dbReference type="SMART" id="SM00490">
    <property type="entry name" value="HELICc"/>
    <property type="match status" value="1"/>
</dbReference>
<dbReference type="GO" id="GO:0000724">
    <property type="term" value="P:double-strand break repair via homologous recombination"/>
    <property type="evidence" value="ECO:0007669"/>
    <property type="project" value="TreeGrafter"/>
</dbReference>
<dbReference type="PROSITE" id="PS51194">
    <property type="entry name" value="HELICASE_CTER"/>
    <property type="match status" value="1"/>
</dbReference>
<dbReference type="GO" id="GO:0003676">
    <property type="term" value="F:nucleic acid binding"/>
    <property type="evidence" value="ECO:0007669"/>
    <property type="project" value="InterPro"/>
</dbReference>
<dbReference type="GO" id="GO:0005694">
    <property type="term" value="C:chromosome"/>
    <property type="evidence" value="ECO:0007669"/>
    <property type="project" value="TreeGrafter"/>
</dbReference>
<evidence type="ECO:0000259" key="8">
    <source>
        <dbReference type="PROSITE" id="PS51194"/>
    </source>
</evidence>